<evidence type="ECO:0000313" key="2">
    <source>
        <dbReference type="Proteomes" id="UP000606776"/>
    </source>
</evidence>
<evidence type="ECO:0008006" key="3">
    <source>
        <dbReference type="Google" id="ProtNLM"/>
    </source>
</evidence>
<protein>
    <recommendedName>
        <fullName evidence="3">DUF433 domain-containing protein</fullName>
    </recommendedName>
</protein>
<sequence length="123" mass="14293">MSLQQIKEQAYKLSVSDRLDLITALIQSLQILPQSEEWKYLVSRPHPWKQQLYIKGRKLLAATVWQDMISNEMSPEEAAENWDLPLAAISEVISYCQSHQELIKLEADEEKYRLEVKGVSFES</sequence>
<organism evidence="1 2">
    <name type="scientific">Sphaerospermopsis aphanizomenoides LEGE 00250</name>
    <dbReference type="NCBI Taxonomy" id="2777972"/>
    <lineage>
        <taxon>Bacteria</taxon>
        <taxon>Bacillati</taxon>
        <taxon>Cyanobacteriota</taxon>
        <taxon>Cyanophyceae</taxon>
        <taxon>Nostocales</taxon>
        <taxon>Aphanizomenonaceae</taxon>
        <taxon>Sphaerospermopsis</taxon>
        <taxon>Sphaerospermopsis aphanizomenoides</taxon>
    </lineage>
</organism>
<dbReference type="EMBL" id="JADEWB010000022">
    <property type="protein sequence ID" value="MBE9235692.1"/>
    <property type="molecule type" value="Genomic_DNA"/>
</dbReference>
<proteinExistence type="predicted"/>
<keyword evidence="2" id="KW-1185">Reference proteome</keyword>
<dbReference type="RefSeq" id="WP_187039423.1">
    <property type="nucleotide sequence ID" value="NZ_JADEWB010000022.1"/>
</dbReference>
<dbReference type="Proteomes" id="UP000606776">
    <property type="component" value="Unassembled WGS sequence"/>
</dbReference>
<dbReference type="Gene3D" id="1.10.10.10">
    <property type="entry name" value="Winged helix-like DNA-binding domain superfamily/Winged helix DNA-binding domain"/>
    <property type="match status" value="1"/>
</dbReference>
<reference evidence="1 2" key="1">
    <citation type="submission" date="2020-10" db="EMBL/GenBank/DDBJ databases">
        <authorList>
            <person name="Castelo-Branco R."/>
            <person name="Eusebio N."/>
            <person name="Adriana R."/>
            <person name="Vieira A."/>
            <person name="Brugerolle De Fraissinette N."/>
            <person name="Rezende De Castro R."/>
            <person name="Schneider M.P."/>
            <person name="Vasconcelos V."/>
            <person name="Leao P.N."/>
        </authorList>
    </citation>
    <scope>NUCLEOTIDE SEQUENCE [LARGE SCALE GENOMIC DNA]</scope>
    <source>
        <strain evidence="1 2">LEGE 00250</strain>
    </source>
</reference>
<gene>
    <name evidence="1" type="ORF">IQ227_06485</name>
</gene>
<accession>A0ABR9VC36</accession>
<comment type="caution">
    <text evidence="1">The sequence shown here is derived from an EMBL/GenBank/DDBJ whole genome shotgun (WGS) entry which is preliminary data.</text>
</comment>
<dbReference type="InterPro" id="IPR036388">
    <property type="entry name" value="WH-like_DNA-bd_sf"/>
</dbReference>
<evidence type="ECO:0000313" key="1">
    <source>
        <dbReference type="EMBL" id="MBE9235692.1"/>
    </source>
</evidence>
<name>A0ABR9VC36_9CYAN</name>